<keyword evidence="4" id="KW-1185">Reference proteome</keyword>
<feature type="region of interest" description="Disordered" evidence="1">
    <location>
        <begin position="79"/>
        <end position="102"/>
    </location>
</feature>
<feature type="compositionally biased region" description="Acidic residues" evidence="1">
    <location>
        <begin position="85"/>
        <end position="101"/>
    </location>
</feature>
<dbReference type="Proteomes" id="UP000567179">
    <property type="component" value="Unassembled WGS sequence"/>
</dbReference>
<organism evidence="3 4">
    <name type="scientific">Psilocybe cf. subviscida</name>
    <dbReference type="NCBI Taxonomy" id="2480587"/>
    <lineage>
        <taxon>Eukaryota</taxon>
        <taxon>Fungi</taxon>
        <taxon>Dikarya</taxon>
        <taxon>Basidiomycota</taxon>
        <taxon>Agaricomycotina</taxon>
        <taxon>Agaricomycetes</taxon>
        <taxon>Agaricomycetidae</taxon>
        <taxon>Agaricales</taxon>
        <taxon>Agaricineae</taxon>
        <taxon>Strophariaceae</taxon>
        <taxon>Psilocybe</taxon>
    </lineage>
</organism>
<keyword evidence="2" id="KW-0472">Membrane</keyword>
<gene>
    <name evidence="3" type="ORF">D9619_013749</name>
</gene>
<proteinExistence type="predicted"/>
<accession>A0A8H5B6G9</accession>
<evidence type="ECO:0000313" key="4">
    <source>
        <dbReference type="Proteomes" id="UP000567179"/>
    </source>
</evidence>
<name>A0A8H5B6G9_9AGAR</name>
<dbReference type="EMBL" id="JAACJJ010000036">
    <property type="protein sequence ID" value="KAF5317448.1"/>
    <property type="molecule type" value="Genomic_DNA"/>
</dbReference>
<sequence length="122" mass="13773">MSVPASCRRVGTWLTTGLRMPEMNLNLLLYLCFLLPFEFSSRIFFLARHGSRRSSHPLLRQNTGKDACKHVEVRPYFANSKADEADSDALDDDEEADEDVGDAPKKRLQALIFVPFLASLRG</sequence>
<comment type="caution">
    <text evidence="3">The sequence shown here is derived from an EMBL/GenBank/DDBJ whole genome shotgun (WGS) entry which is preliminary data.</text>
</comment>
<evidence type="ECO:0000256" key="1">
    <source>
        <dbReference type="SAM" id="MobiDB-lite"/>
    </source>
</evidence>
<keyword evidence="2" id="KW-0812">Transmembrane</keyword>
<keyword evidence="2" id="KW-1133">Transmembrane helix</keyword>
<dbReference type="AlphaFoldDB" id="A0A8H5B6G9"/>
<evidence type="ECO:0000313" key="3">
    <source>
        <dbReference type="EMBL" id="KAF5317448.1"/>
    </source>
</evidence>
<evidence type="ECO:0000256" key="2">
    <source>
        <dbReference type="SAM" id="Phobius"/>
    </source>
</evidence>
<feature type="transmembrane region" description="Helical" evidence="2">
    <location>
        <begin position="27"/>
        <end position="47"/>
    </location>
</feature>
<protein>
    <submittedName>
        <fullName evidence="3">Uncharacterized protein</fullName>
    </submittedName>
</protein>
<reference evidence="3 4" key="1">
    <citation type="journal article" date="2020" name="ISME J.">
        <title>Uncovering the hidden diversity of litter-decomposition mechanisms in mushroom-forming fungi.</title>
        <authorList>
            <person name="Floudas D."/>
            <person name="Bentzer J."/>
            <person name="Ahren D."/>
            <person name="Johansson T."/>
            <person name="Persson P."/>
            <person name="Tunlid A."/>
        </authorList>
    </citation>
    <scope>NUCLEOTIDE SEQUENCE [LARGE SCALE GENOMIC DNA]</scope>
    <source>
        <strain evidence="3 4">CBS 101986</strain>
    </source>
</reference>